<dbReference type="PROSITE" id="PS50084">
    <property type="entry name" value="KH_TYPE_1"/>
    <property type="match status" value="1"/>
</dbReference>
<evidence type="ECO:0000313" key="3">
    <source>
        <dbReference type="EMBL" id="CAA7020820.1"/>
    </source>
</evidence>
<reference evidence="3" key="1">
    <citation type="submission" date="2020-01" db="EMBL/GenBank/DDBJ databases">
        <authorList>
            <person name="Mishra B."/>
        </authorList>
    </citation>
    <scope>NUCLEOTIDE SEQUENCE [LARGE SCALE GENOMIC DNA]</scope>
</reference>
<keyword evidence="4" id="KW-1185">Reference proteome</keyword>
<evidence type="ECO:0000313" key="4">
    <source>
        <dbReference type="Proteomes" id="UP000467841"/>
    </source>
</evidence>
<gene>
    <name evidence="3" type="ORF">MERR_LOCUS8055</name>
</gene>
<organism evidence="3 4">
    <name type="scientific">Microthlaspi erraticum</name>
    <dbReference type="NCBI Taxonomy" id="1685480"/>
    <lineage>
        <taxon>Eukaryota</taxon>
        <taxon>Viridiplantae</taxon>
        <taxon>Streptophyta</taxon>
        <taxon>Embryophyta</taxon>
        <taxon>Tracheophyta</taxon>
        <taxon>Spermatophyta</taxon>
        <taxon>Magnoliopsida</taxon>
        <taxon>eudicotyledons</taxon>
        <taxon>Gunneridae</taxon>
        <taxon>Pentapetalae</taxon>
        <taxon>rosids</taxon>
        <taxon>malvids</taxon>
        <taxon>Brassicales</taxon>
        <taxon>Brassicaceae</taxon>
        <taxon>Coluteocarpeae</taxon>
        <taxon>Microthlaspi</taxon>
    </lineage>
</organism>
<dbReference type="Proteomes" id="UP000467841">
    <property type="component" value="Unassembled WGS sequence"/>
</dbReference>
<protein>
    <recommendedName>
        <fullName evidence="2">K Homology domain-containing protein</fullName>
    </recommendedName>
</protein>
<dbReference type="SUPFAM" id="SSF54791">
    <property type="entry name" value="Eukaryotic type KH-domain (KH-domain type I)"/>
    <property type="match status" value="1"/>
</dbReference>
<keyword evidence="1" id="KW-0694">RNA-binding</keyword>
<feature type="domain" description="K Homology" evidence="2">
    <location>
        <begin position="111"/>
        <end position="147"/>
    </location>
</feature>
<accession>A0A6D2HXA8</accession>
<name>A0A6D2HXA8_9BRAS</name>
<dbReference type="Gene3D" id="3.30.1370.10">
    <property type="entry name" value="K Homology domain, type 1"/>
    <property type="match status" value="1"/>
</dbReference>
<dbReference type="InterPro" id="IPR004088">
    <property type="entry name" value="KH_dom_type_1"/>
</dbReference>
<dbReference type="InterPro" id="IPR036612">
    <property type="entry name" value="KH_dom_type_1_sf"/>
</dbReference>
<dbReference type="EMBL" id="CACVBM020000555">
    <property type="protein sequence ID" value="CAA7020820.1"/>
    <property type="molecule type" value="Genomic_DNA"/>
</dbReference>
<proteinExistence type="predicted"/>
<dbReference type="GO" id="GO:0003723">
    <property type="term" value="F:RNA binding"/>
    <property type="evidence" value="ECO:0007669"/>
    <property type="project" value="UniProtKB-UniRule"/>
</dbReference>
<evidence type="ECO:0000259" key="2">
    <source>
        <dbReference type="Pfam" id="PF00013"/>
    </source>
</evidence>
<comment type="caution">
    <text evidence="3">The sequence shown here is derived from an EMBL/GenBank/DDBJ whole genome shotgun (WGS) entry which is preliminary data.</text>
</comment>
<dbReference type="AlphaFoldDB" id="A0A6D2HXA8"/>
<dbReference type="Pfam" id="PF00013">
    <property type="entry name" value="KH_1"/>
    <property type="match status" value="1"/>
</dbReference>
<sequence length="299" mass="33325">MVTVRLRLANDIFFDCVKWNHGVLRLVAEKRAPNRHTADAVVFNLREITQESPNVITETSNPLSRVNTSHVSSSFLDRIAASFHESTQVTSRLLSSIESLQGNMSKLVKLHILCPTERIRHVVGRKEATLNSIRTDTSADIRLNATVAAQGFVDVTKSAFETIEAEASPTIAAARNLLPLCSTHAGYGGEYIQVLVEDSAKSCLDDVFISEVQRRSLSVIQDLKANQDAIILIMGKNEEVRTAFLSIMCKLRHHFVSNTFGRSIVDVHGHNLFDVWSVHCLVLNTKQTYLNTSHHCCFN</sequence>
<evidence type="ECO:0000256" key="1">
    <source>
        <dbReference type="PROSITE-ProRule" id="PRU00117"/>
    </source>
</evidence>